<reference evidence="3 4" key="1">
    <citation type="submission" date="2024-06" db="EMBL/GenBank/DDBJ databases">
        <authorList>
            <person name="Lee S.D."/>
        </authorList>
    </citation>
    <scope>NUCLEOTIDE SEQUENCE [LARGE SCALE GENOMIC DNA]</scope>
    <source>
        <strain evidence="3 4">N1-10</strain>
    </source>
</reference>
<feature type="transmembrane region" description="Helical" evidence="2">
    <location>
        <begin position="343"/>
        <end position="363"/>
    </location>
</feature>
<feature type="region of interest" description="Disordered" evidence="1">
    <location>
        <begin position="249"/>
        <end position="277"/>
    </location>
</feature>
<protein>
    <submittedName>
        <fullName evidence="3">DUF6350 family protein</fullName>
    </submittedName>
</protein>
<comment type="caution">
    <text evidence="3">The sequence shown here is derived from an EMBL/GenBank/DDBJ whole genome shotgun (WGS) entry which is preliminary data.</text>
</comment>
<feature type="transmembrane region" description="Helical" evidence="2">
    <location>
        <begin position="434"/>
        <end position="458"/>
    </location>
</feature>
<keyword evidence="4" id="KW-1185">Reference proteome</keyword>
<dbReference type="InterPro" id="IPR045931">
    <property type="entry name" value="DUF6350"/>
</dbReference>
<feature type="transmembrane region" description="Helical" evidence="2">
    <location>
        <begin position="401"/>
        <end position="422"/>
    </location>
</feature>
<feature type="transmembrane region" description="Helical" evidence="2">
    <location>
        <begin position="84"/>
        <end position="103"/>
    </location>
</feature>
<feature type="region of interest" description="Disordered" evidence="1">
    <location>
        <begin position="137"/>
        <end position="157"/>
    </location>
</feature>
<evidence type="ECO:0000256" key="2">
    <source>
        <dbReference type="SAM" id="Phobius"/>
    </source>
</evidence>
<keyword evidence="2" id="KW-0812">Transmembrane</keyword>
<dbReference type="Pfam" id="PF19877">
    <property type="entry name" value="DUF6350"/>
    <property type="match status" value="1"/>
</dbReference>
<evidence type="ECO:0000313" key="4">
    <source>
        <dbReference type="Proteomes" id="UP001592581"/>
    </source>
</evidence>
<feature type="transmembrane region" description="Helical" evidence="2">
    <location>
        <begin position="60"/>
        <end position="78"/>
    </location>
</feature>
<keyword evidence="2" id="KW-0472">Membrane</keyword>
<dbReference type="EMBL" id="JBEUKS010000002">
    <property type="protein sequence ID" value="MFC1438252.1"/>
    <property type="molecule type" value="Genomic_DNA"/>
</dbReference>
<accession>A0ABV6XJ37</accession>
<feature type="transmembrane region" description="Helical" evidence="2">
    <location>
        <begin position="161"/>
        <end position="182"/>
    </location>
</feature>
<gene>
    <name evidence="3" type="ORF">ABUW04_08285</name>
</gene>
<name>A0ABV6XJ37_9ACTN</name>
<feature type="transmembrane region" description="Helical" evidence="2">
    <location>
        <begin position="478"/>
        <end position="499"/>
    </location>
</feature>
<proteinExistence type="predicted"/>
<keyword evidence="2" id="KW-1133">Transmembrane helix</keyword>
<evidence type="ECO:0000256" key="1">
    <source>
        <dbReference type="SAM" id="MobiDB-lite"/>
    </source>
</evidence>
<organism evidence="3 4">
    <name type="scientific">Streptacidiphilus jeojiensis</name>
    <dbReference type="NCBI Taxonomy" id="3229225"/>
    <lineage>
        <taxon>Bacteria</taxon>
        <taxon>Bacillati</taxon>
        <taxon>Actinomycetota</taxon>
        <taxon>Actinomycetes</taxon>
        <taxon>Kitasatosporales</taxon>
        <taxon>Streptomycetaceae</taxon>
        <taxon>Streptacidiphilus</taxon>
    </lineage>
</organism>
<dbReference type="Proteomes" id="UP001592581">
    <property type="component" value="Unassembled WGS sequence"/>
</dbReference>
<dbReference type="RefSeq" id="WP_380563772.1">
    <property type="nucleotide sequence ID" value="NZ_JBEUKS010000002.1"/>
</dbReference>
<feature type="compositionally biased region" description="Acidic residues" evidence="1">
    <location>
        <begin position="137"/>
        <end position="149"/>
    </location>
</feature>
<feature type="transmembrane region" description="Helical" evidence="2">
    <location>
        <begin position="301"/>
        <end position="323"/>
    </location>
</feature>
<feature type="transmembrane region" description="Helical" evidence="2">
    <location>
        <begin position="25"/>
        <end position="48"/>
    </location>
</feature>
<sequence>MAFLMEWLRPAAVVLGDPAAARTGLVGGAAAAGLGFAGLAVPLFLLWIVTPYVQVGPGGALHLAACLWLLAQGAGLLRPDGAPLALPPLLVTVLVLLPLYRFALRAGTTRTDAAERAEGSEQFDDFSDDFSDDFGDDFGDETGDESDDEAGVREPGHPGSALLGLAAGYLLATLAIVVAAAADTPGGLRAADPLAALGHTALLALPVAAVGVHRGSGARGLPAWLRLPVRPRLPAWVRWPDRAGLPGWARRFAPNPDGPEGPDGPEDLDGPDASGRWDALPTPNALEALYAPGGPAVALRAALCAGAALLGAGAVLLAAALLLHFGAAGGLAAQTAPDLAGRLSLLLLCIVLLPNGAVWAAAYALGPGFQLGGRLAPLTVAVPPAPPAFPLLSALPTAGGGLSALLVLAVPVASAAAVSGCVGRAAERYGWRAVATAGVALGAAVGTGVLAAVCAAASGGSLGTRALAAVGPSPWWTGLAALCWAAAGVPGALLVRLVLSRRSAPATAEASASPWWRNCCRRPW</sequence>
<evidence type="ECO:0000313" key="3">
    <source>
        <dbReference type="EMBL" id="MFC1438252.1"/>
    </source>
</evidence>